<evidence type="ECO:0000256" key="2">
    <source>
        <dbReference type="ARBA" id="ARBA00022723"/>
    </source>
</evidence>
<evidence type="ECO:0000256" key="3">
    <source>
        <dbReference type="ARBA" id="ARBA00022737"/>
    </source>
</evidence>
<dbReference type="PROSITE" id="PS00028">
    <property type="entry name" value="ZINC_FINGER_C2H2_1"/>
    <property type="match status" value="6"/>
</dbReference>
<feature type="domain" description="C2H2-type" evidence="10">
    <location>
        <begin position="266"/>
        <end position="293"/>
    </location>
</feature>
<dbReference type="Proteomes" id="UP000808372">
    <property type="component" value="Chromosome 2"/>
</dbReference>
<dbReference type="SUPFAM" id="SSF54695">
    <property type="entry name" value="POZ domain"/>
    <property type="match status" value="1"/>
</dbReference>
<dbReference type="FunFam" id="3.30.160.60:FF:000780">
    <property type="entry name" value="myc-associated zinc finger protein isoform X1"/>
    <property type="match status" value="1"/>
</dbReference>
<keyword evidence="4 7" id="KW-0863">Zinc-finger</keyword>
<keyword evidence="11" id="KW-1185">Reference proteome</keyword>
<dbReference type="Pfam" id="PF00651">
    <property type="entry name" value="BTB"/>
    <property type="match status" value="1"/>
</dbReference>
<gene>
    <name evidence="12" type="primary">LOC120062795</name>
</gene>
<name>A0A8U1F3C2_SALNM</name>
<feature type="compositionally biased region" description="Polar residues" evidence="8">
    <location>
        <begin position="196"/>
        <end position="221"/>
    </location>
</feature>
<dbReference type="GO" id="GO:0000981">
    <property type="term" value="F:DNA-binding transcription factor activity, RNA polymerase II-specific"/>
    <property type="evidence" value="ECO:0007669"/>
    <property type="project" value="TreeGrafter"/>
</dbReference>
<dbReference type="PANTHER" id="PTHR24394">
    <property type="entry name" value="ZINC FINGER PROTEIN"/>
    <property type="match status" value="1"/>
</dbReference>
<dbReference type="PROSITE" id="PS50157">
    <property type="entry name" value="ZINC_FINGER_C2H2_2"/>
    <property type="match status" value="6"/>
</dbReference>
<dbReference type="InterPro" id="IPR000210">
    <property type="entry name" value="BTB/POZ_dom"/>
</dbReference>
<dbReference type="FunFam" id="3.30.160.60:FF:000404">
    <property type="entry name" value="POZ-, AT hook-, and zinc finger-containing protein 1"/>
    <property type="match status" value="1"/>
</dbReference>
<dbReference type="InterPro" id="IPR011333">
    <property type="entry name" value="SKP1/BTB/POZ_sf"/>
</dbReference>
<dbReference type="SMART" id="SM00225">
    <property type="entry name" value="BTB"/>
    <property type="match status" value="1"/>
</dbReference>
<evidence type="ECO:0000256" key="1">
    <source>
        <dbReference type="ARBA" id="ARBA00004123"/>
    </source>
</evidence>
<proteinExistence type="predicted"/>
<dbReference type="PANTHER" id="PTHR24394:SF29">
    <property type="entry name" value="MYONEURIN"/>
    <property type="match status" value="1"/>
</dbReference>
<feature type="region of interest" description="Disordered" evidence="8">
    <location>
        <begin position="490"/>
        <end position="509"/>
    </location>
</feature>
<evidence type="ECO:0000256" key="8">
    <source>
        <dbReference type="SAM" id="MobiDB-lite"/>
    </source>
</evidence>
<dbReference type="Gene3D" id="3.30.710.10">
    <property type="entry name" value="Potassium Channel Kv1.1, Chain A"/>
    <property type="match status" value="1"/>
</dbReference>
<dbReference type="Pfam" id="PF13894">
    <property type="entry name" value="zf-C2H2_4"/>
    <property type="match status" value="1"/>
</dbReference>
<comment type="subcellular location">
    <subcellularLocation>
        <location evidence="1">Nucleus</location>
    </subcellularLocation>
</comment>
<evidence type="ECO:0000256" key="7">
    <source>
        <dbReference type="PROSITE-ProRule" id="PRU00042"/>
    </source>
</evidence>
<dbReference type="GO" id="GO:0005634">
    <property type="term" value="C:nucleus"/>
    <property type="evidence" value="ECO:0007669"/>
    <property type="project" value="UniProtKB-SubCell"/>
</dbReference>
<feature type="domain" description="C2H2-type" evidence="10">
    <location>
        <begin position="364"/>
        <end position="391"/>
    </location>
</feature>
<reference evidence="12" key="1">
    <citation type="submission" date="2025-08" db="UniProtKB">
        <authorList>
            <consortium name="RefSeq"/>
        </authorList>
    </citation>
    <scope>IDENTIFICATION</scope>
    <source>
        <tissue evidence="12">White muscle</tissue>
    </source>
</reference>
<feature type="region of interest" description="Disordered" evidence="8">
    <location>
        <begin position="532"/>
        <end position="565"/>
    </location>
</feature>
<dbReference type="Pfam" id="PF16637">
    <property type="entry name" value="zf-C2H2_assoc3"/>
    <property type="match status" value="1"/>
</dbReference>
<feature type="region of interest" description="Disordered" evidence="8">
    <location>
        <begin position="182"/>
        <end position="243"/>
    </location>
</feature>
<feature type="domain" description="BTB" evidence="9">
    <location>
        <begin position="45"/>
        <end position="113"/>
    </location>
</feature>
<dbReference type="FunFam" id="3.30.160.60:FF:000147">
    <property type="entry name" value="POZ-, AT hook-, and zinc finger-containing protein 1"/>
    <property type="match status" value="1"/>
</dbReference>
<dbReference type="GeneID" id="120062795"/>
<dbReference type="InterPro" id="IPR013087">
    <property type="entry name" value="Znf_C2H2_type"/>
</dbReference>
<dbReference type="SUPFAM" id="SSF57667">
    <property type="entry name" value="beta-beta-alpha zinc fingers"/>
    <property type="match status" value="3"/>
</dbReference>
<feature type="domain" description="C2H2-type" evidence="10">
    <location>
        <begin position="423"/>
        <end position="450"/>
    </location>
</feature>
<evidence type="ECO:0000313" key="11">
    <source>
        <dbReference type="Proteomes" id="UP000808372"/>
    </source>
</evidence>
<accession>A0A8U1F3C2</accession>
<dbReference type="RefSeq" id="XP_038868798.1">
    <property type="nucleotide sequence ID" value="XM_039012870.1"/>
</dbReference>
<dbReference type="FunFam" id="3.30.160.60:FF:000945">
    <property type="entry name" value="POZ-, AT hook-, and zinc finger-containing protein 1 isoform X3"/>
    <property type="match status" value="1"/>
</dbReference>
<keyword evidence="6" id="KW-0539">Nucleus</keyword>
<organism evidence="11 12">
    <name type="scientific">Salvelinus namaycush</name>
    <name type="common">Lake trout</name>
    <name type="synonym">Salmo namaycush</name>
    <dbReference type="NCBI Taxonomy" id="8040"/>
    <lineage>
        <taxon>Eukaryota</taxon>
        <taxon>Metazoa</taxon>
        <taxon>Chordata</taxon>
        <taxon>Craniata</taxon>
        <taxon>Vertebrata</taxon>
        <taxon>Euteleostomi</taxon>
        <taxon>Actinopterygii</taxon>
        <taxon>Neopterygii</taxon>
        <taxon>Teleostei</taxon>
        <taxon>Protacanthopterygii</taxon>
        <taxon>Salmoniformes</taxon>
        <taxon>Salmonidae</taxon>
        <taxon>Salmoninae</taxon>
        <taxon>Salvelinus</taxon>
    </lineage>
</organism>
<evidence type="ECO:0000259" key="10">
    <source>
        <dbReference type="PROSITE" id="PS50157"/>
    </source>
</evidence>
<dbReference type="InterPro" id="IPR036236">
    <property type="entry name" value="Znf_C2H2_sf"/>
</dbReference>
<dbReference type="CDD" id="cd18207">
    <property type="entry name" value="BTB_POZ_ZBTB19_PATZ1"/>
    <property type="match status" value="1"/>
</dbReference>
<keyword evidence="3" id="KW-0677">Repeat</keyword>
<evidence type="ECO:0000256" key="4">
    <source>
        <dbReference type="ARBA" id="ARBA00022771"/>
    </source>
</evidence>
<evidence type="ECO:0000256" key="6">
    <source>
        <dbReference type="ARBA" id="ARBA00023242"/>
    </source>
</evidence>
<protein>
    <submittedName>
        <fullName evidence="12">POZ-, AT hook-, and zinc finger-containing protein 1-like</fullName>
    </submittedName>
</protein>
<dbReference type="SMART" id="SM00355">
    <property type="entry name" value="ZnF_C2H2"/>
    <property type="match status" value="7"/>
</dbReference>
<keyword evidence="2" id="KW-0479">Metal-binding</keyword>
<dbReference type="KEGG" id="snh:120062795"/>
<dbReference type="Pfam" id="PF13912">
    <property type="entry name" value="zf-C2H2_6"/>
    <property type="match status" value="1"/>
</dbReference>
<sequence length="656" mass="71394">MLNEFGMERIAEQSWNSSYTYQVSNHSAEMLHNLNIQRKDGGRFCDVILCVGEESFPAHKAVLAACSEYFESVFGCQTEGDGEAKELEMHTISPKVFKDILDFVYTSRIVVRLECFPELMTAAKFLLMRSVIEICQEVIKQSNVQILVPPSRGGDVSLFRATGGSELGFKLAVDMSNGDGLLENSNNGHTVDGSHANDTVVSDSSPQSTIPVLQPVSPSEKTGNRFQEEGSPGSKRGRGRPKKATAIEHIHYNHSTSDVKDIEQLFPCGICGKAFTEAVRLRNHEAQHGASSHGASSGGGPTLITHSGQPGLLENGMPLHGTVDISRKRERTRRHVGCDICGKVFRDVYHLNRHKLSHSGEKPYACHVCGLRFKRKDRMSYHVRSHDGSVGKPYVCQSCGKGFSRPDHLNGHIKQVHTTERPHKCQICNASFATRDRLRSHLACHEDKIPCQVCGKYLRAAYMTDHLKKHSEGPHNYCSICNKDGQENAGKCPHQAESEGDEPSFRELSNGDEMKSLHKSEGEELGTPTPFACNGASAGTGAVQGSPPGGAKANTSQDSPEKKFPCSECTQTFRTKSYLNKHVNRVHHHGVQKSLVVGAGSGSGLGELGPSLGSPFSPQQNMSLLESFGFQIVQSAFASSLVDSEAGHSGMEPGGK</sequence>
<dbReference type="Pfam" id="PF00096">
    <property type="entry name" value="zf-C2H2"/>
    <property type="match status" value="2"/>
</dbReference>
<evidence type="ECO:0000313" key="12">
    <source>
        <dbReference type="RefSeq" id="XP_038868798.1"/>
    </source>
</evidence>
<feature type="domain" description="C2H2-type" evidence="10">
    <location>
        <begin position="336"/>
        <end position="363"/>
    </location>
</feature>
<keyword evidence="5" id="KW-0862">Zinc</keyword>
<dbReference type="GO" id="GO:0008270">
    <property type="term" value="F:zinc ion binding"/>
    <property type="evidence" value="ECO:0007669"/>
    <property type="project" value="UniProtKB-KW"/>
</dbReference>
<dbReference type="AlphaFoldDB" id="A0A8U1F3C2"/>
<dbReference type="PROSITE" id="PS50097">
    <property type="entry name" value="BTB"/>
    <property type="match status" value="1"/>
</dbReference>
<evidence type="ECO:0000259" key="9">
    <source>
        <dbReference type="PROSITE" id="PS50097"/>
    </source>
</evidence>
<feature type="domain" description="C2H2-type" evidence="10">
    <location>
        <begin position="394"/>
        <end position="422"/>
    </location>
</feature>
<feature type="domain" description="C2H2-type" evidence="10">
    <location>
        <begin position="564"/>
        <end position="593"/>
    </location>
</feature>
<evidence type="ECO:0000256" key="5">
    <source>
        <dbReference type="ARBA" id="ARBA00022833"/>
    </source>
</evidence>
<dbReference type="Gene3D" id="3.30.160.60">
    <property type="entry name" value="Classic Zinc Finger"/>
    <property type="match status" value="5"/>
</dbReference>